<evidence type="ECO:0000313" key="2">
    <source>
        <dbReference type="Proteomes" id="UP001551695"/>
    </source>
</evidence>
<comment type="caution">
    <text evidence="1">The sequence shown here is derived from an EMBL/GenBank/DDBJ whole genome shotgun (WGS) entry which is preliminary data.</text>
</comment>
<dbReference type="Proteomes" id="UP001551695">
    <property type="component" value="Unassembled WGS sequence"/>
</dbReference>
<dbReference type="InterPro" id="IPR038282">
    <property type="entry name" value="DUF2267_sf"/>
</dbReference>
<reference evidence="1 2" key="1">
    <citation type="submission" date="2024-06" db="EMBL/GenBank/DDBJ databases">
        <title>The Natural Products Discovery Center: Release of the First 8490 Sequenced Strains for Exploring Actinobacteria Biosynthetic Diversity.</title>
        <authorList>
            <person name="Kalkreuter E."/>
            <person name="Kautsar S.A."/>
            <person name="Yang D."/>
            <person name="Bader C.D."/>
            <person name="Teijaro C.N."/>
            <person name="Fluegel L."/>
            <person name="Davis C.M."/>
            <person name="Simpson J.R."/>
            <person name="Lauterbach L."/>
            <person name="Steele A.D."/>
            <person name="Gui C."/>
            <person name="Meng S."/>
            <person name="Li G."/>
            <person name="Viehrig K."/>
            <person name="Ye F."/>
            <person name="Su P."/>
            <person name="Kiefer A.F."/>
            <person name="Nichols A."/>
            <person name="Cepeda A.J."/>
            <person name="Yan W."/>
            <person name="Fan B."/>
            <person name="Jiang Y."/>
            <person name="Adhikari A."/>
            <person name="Zheng C.-J."/>
            <person name="Schuster L."/>
            <person name="Cowan T.M."/>
            <person name="Smanski M.J."/>
            <person name="Chevrette M.G."/>
            <person name="De Carvalho L.P.S."/>
            <person name="Shen B."/>
        </authorList>
    </citation>
    <scope>NUCLEOTIDE SEQUENCE [LARGE SCALE GENOMIC DNA]</scope>
    <source>
        <strain evidence="1 2">NPDC050403</strain>
    </source>
</reference>
<keyword evidence="2" id="KW-1185">Reference proteome</keyword>
<evidence type="ECO:0000313" key="1">
    <source>
        <dbReference type="EMBL" id="MEV0708253.1"/>
    </source>
</evidence>
<dbReference type="RefSeq" id="WP_357782746.1">
    <property type="nucleotide sequence ID" value="NZ_JBFAKC010000004.1"/>
</dbReference>
<organism evidence="1 2">
    <name type="scientific">Nocardia aurea</name>
    <dbReference type="NCBI Taxonomy" id="2144174"/>
    <lineage>
        <taxon>Bacteria</taxon>
        <taxon>Bacillati</taxon>
        <taxon>Actinomycetota</taxon>
        <taxon>Actinomycetes</taxon>
        <taxon>Mycobacteriales</taxon>
        <taxon>Nocardiaceae</taxon>
        <taxon>Nocardia</taxon>
    </lineage>
</organism>
<dbReference type="Pfam" id="PF10025">
    <property type="entry name" value="DUF2267"/>
    <property type="match status" value="1"/>
</dbReference>
<accession>A0ABV3FS73</accession>
<proteinExistence type="predicted"/>
<sequence length="62" mass="6976">MHAPIHTFAPALRQAQDWITDIAVANSTGDRDFAYRLLRAWLHTVRDRIPVDSTAHLGAQLP</sequence>
<dbReference type="InterPro" id="IPR018727">
    <property type="entry name" value="DUF2267"/>
</dbReference>
<dbReference type="EMBL" id="JBFAKC010000004">
    <property type="protein sequence ID" value="MEV0708253.1"/>
    <property type="molecule type" value="Genomic_DNA"/>
</dbReference>
<protein>
    <submittedName>
        <fullName evidence="1">DUF2267 domain-containing protein</fullName>
    </submittedName>
</protein>
<dbReference type="Gene3D" id="1.10.490.110">
    <property type="entry name" value="Uncharacterized conserved protein DUF2267"/>
    <property type="match status" value="1"/>
</dbReference>
<gene>
    <name evidence="1" type="ORF">AB0I48_11860</name>
</gene>
<name>A0ABV3FS73_9NOCA</name>